<evidence type="ECO:0000259" key="1">
    <source>
        <dbReference type="PROSITE" id="PS50035"/>
    </source>
</evidence>
<evidence type="ECO:0000313" key="2">
    <source>
        <dbReference type="EMBL" id="GIF02276.1"/>
    </source>
</evidence>
<name>A0A919N1T2_9ACTN</name>
<dbReference type="PROSITE" id="PS50035">
    <property type="entry name" value="PLD"/>
    <property type="match status" value="1"/>
</dbReference>
<dbReference type="SUPFAM" id="SSF56024">
    <property type="entry name" value="Phospholipase D/nuclease"/>
    <property type="match status" value="1"/>
</dbReference>
<reference evidence="2" key="1">
    <citation type="submission" date="2021-01" db="EMBL/GenBank/DDBJ databases">
        <title>Whole genome shotgun sequence of Actinoplanes rishiriensis NBRC 108556.</title>
        <authorList>
            <person name="Komaki H."/>
            <person name="Tamura T."/>
        </authorList>
    </citation>
    <scope>NUCLEOTIDE SEQUENCE</scope>
    <source>
        <strain evidence="2">NBRC 108556</strain>
    </source>
</reference>
<sequence length="311" mass="34174">MLESAAKLLASTRQPARLAISYIGRSAPEILRLKPGDVIVVNGSDNAVKAGATHPGAVATWLSAGVRVVNHERLHAKVIVVGRTAIVGSANVSQRAAGGMIAEAALKTTDRNAVANARSFVENLIRLGGEDIDQDWVEEAIRHFPKAGVVPAWTETEPSQAGPFRLWLGWWNEVTDWTDRDEEAYEEAVTEVPAAFRPRARYTPIGMIEEPAEDGRFRTGDRIIMLGRREARLVDFRSIRAVPGSRQRRLMALYRRDHQHPRVTNATVRTTLERLNSALPTTEGEAGVWLTDPQKRSAVLALWGVNDPGAS</sequence>
<gene>
    <name evidence="2" type="ORF">Ari01nite_97400</name>
</gene>
<feature type="domain" description="PLD phosphodiesterase" evidence="1">
    <location>
        <begin position="70"/>
        <end position="96"/>
    </location>
</feature>
<accession>A0A919N1T2</accession>
<dbReference type="AlphaFoldDB" id="A0A919N1T2"/>
<dbReference type="GO" id="GO:0003824">
    <property type="term" value="F:catalytic activity"/>
    <property type="evidence" value="ECO:0007669"/>
    <property type="project" value="InterPro"/>
</dbReference>
<evidence type="ECO:0000313" key="3">
    <source>
        <dbReference type="Proteomes" id="UP000636960"/>
    </source>
</evidence>
<dbReference type="EMBL" id="BOMV01000128">
    <property type="protein sequence ID" value="GIF02276.1"/>
    <property type="molecule type" value="Genomic_DNA"/>
</dbReference>
<keyword evidence="3" id="KW-1185">Reference proteome</keyword>
<dbReference type="InterPro" id="IPR001736">
    <property type="entry name" value="PLipase_D/transphosphatidylase"/>
</dbReference>
<comment type="caution">
    <text evidence="2">The sequence shown here is derived from an EMBL/GenBank/DDBJ whole genome shotgun (WGS) entry which is preliminary data.</text>
</comment>
<protein>
    <recommendedName>
        <fullName evidence="1">PLD phosphodiesterase domain-containing protein</fullName>
    </recommendedName>
</protein>
<proteinExistence type="predicted"/>
<organism evidence="2 3">
    <name type="scientific">Paractinoplanes rishiriensis</name>
    <dbReference type="NCBI Taxonomy" id="1050105"/>
    <lineage>
        <taxon>Bacteria</taxon>
        <taxon>Bacillati</taxon>
        <taxon>Actinomycetota</taxon>
        <taxon>Actinomycetes</taxon>
        <taxon>Micromonosporales</taxon>
        <taxon>Micromonosporaceae</taxon>
        <taxon>Paractinoplanes</taxon>
    </lineage>
</organism>
<dbReference type="CDD" id="cd09117">
    <property type="entry name" value="PLDc_Bfil_DEXD_like"/>
    <property type="match status" value="1"/>
</dbReference>
<dbReference type="GO" id="GO:0006793">
    <property type="term" value="P:phosphorus metabolic process"/>
    <property type="evidence" value="ECO:0007669"/>
    <property type="project" value="UniProtKB-ARBA"/>
</dbReference>
<dbReference type="Proteomes" id="UP000636960">
    <property type="component" value="Unassembled WGS sequence"/>
</dbReference>